<comment type="caution">
    <text evidence="2">The sequence shown here is derived from an EMBL/GenBank/DDBJ whole genome shotgun (WGS) entry which is preliminary data.</text>
</comment>
<keyword evidence="1" id="KW-0812">Transmembrane</keyword>
<feature type="transmembrane region" description="Helical" evidence="1">
    <location>
        <begin position="151"/>
        <end position="176"/>
    </location>
</feature>
<feature type="transmembrane region" description="Helical" evidence="1">
    <location>
        <begin position="116"/>
        <end position="139"/>
    </location>
</feature>
<dbReference type="RefSeq" id="WP_064211865.1">
    <property type="nucleotide sequence ID" value="NZ_JACAOE010000001.1"/>
</dbReference>
<feature type="transmembrane region" description="Helical" evidence="1">
    <location>
        <begin position="43"/>
        <end position="61"/>
    </location>
</feature>
<accession>A0A553IIQ9</accession>
<protein>
    <submittedName>
        <fullName evidence="2">Uncharacterized protein</fullName>
    </submittedName>
</protein>
<reference evidence="2 3" key="1">
    <citation type="submission" date="2019-07" db="EMBL/GenBank/DDBJ databases">
        <title>Genome sequence of Acholeplasma laidlawii strain with increased resistance to erythromycin.</title>
        <authorList>
            <person name="Medvedeva E.S."/>
            <person name="Baranova N.B."/>
            <person name="Siniagina M.N."/>
            <person name="Mouzykantov A."/>
            <person name="Chernova O.A."/>
            <person name="Chernov V.M."/>
        </authorList>
    </citation>
    <scope>NUCLEOTIDE SEQUENCE [LARGE SCALE GENOMIC DNA]</scope>
    <source>
        <strain evidence="2 3">PG8REry</strain>
    </source>
</reference>
<dbReference type="Proteomes" id="UP000315938">
    <property type="component" value="Unassembled WGS sequence"/>
</dbReference>
<evidence type="ECO:0000256" key="1">
    <source>
        <dbReference type="SAM" id="Phobius"/>
    </source>
</evidence>
<keyword evidence="1" id="KW-1133">Transmembrane helix</keyword>
<dbReference type="EMBL" id="VKID01000001">
    <property type="protein sequence ID" value="TRY00095.1"/>
    <property type="molecule type" value="Genomic_DNA"/>
</dbReference>
<keyword evidence="1" id="KW-0472">Membrane</keyword>
<feature type="transmembrane region" description="Helical" evidence="1">
    <location>
        <begin position="12"/>
        <end position="31"/>
    </location>
</feature>
<organism evidence="2 3">
    <name type="scientific">Acholeplasma laidlawii</name>
    <dbReference type="NCBI Taxonomy" id="2148"/>
    <lineage>
        <taxon>Bacteria</taxon>
        <taxon>Bacillati</taxon>
        <taxon>Mycoplasmatota</taxon>
        <taxon>Mollicutes</taxon>
        <taxon>Acholeplasmatales</taxon>
        <taxon>Acholeplasmataceae</taxon>
        <taxon>Acholeplasma</taxon>
    </lineage>
</organism>
<proteinExistence type="predicted"/>
<sequence>MEGFDVSLVPTIFLAFQGIVIGLFVLVHIFLGRKRGVVKTSWFFIGEIILVFVLLWGLGLFQTNDWVTEAMVRQYISLIPFGNEQLVEYMDEIVASGMLPLVLAIVDLSIKMSIFIVFYTILRAIFKWILFGIPWLIFIKPIVKDKEKNKFLGGIVGIFRGAFAGFFLIFPVLIIINTVVGEGVELDNPEYNDIAQAVSQANQYNFVKYINDATKVNDVGLADFMFDLAFKSKVNDDEMIVWRVELKWIAEAGKVALPYILDENSEMEITLAEITKFEGAFTAFSNSQLLNSSVKPMMKFAILVASEQEGFDFLSETEIADLITQIDGVDIDLSNDVNEVYLAAKELLTIQDYAQWQASLENIGLIANFDSDDQDLFISALNRLVTLDLLKLADPVLSVGMYDQSIVDQITWLETNEEKVELLNSVRAKLNAYEGEFVSTTLNELVGLFETTFYSFPGIDLDGDGTTDVELSELIENMEDLSIILNKDPQYHTWFKEVLDGVGSLSVIDVFMEPLMGIAYSQIAGQDEMFDETELALLKDIIETNFSDSDDLARELTWIADVYYAIGSLEVGELLKAGETPIVIMDTLLVDNDGQLLFKEMVDTFLEGQTISALTNQMSSALIRKYVTEPVTLAEPLNRAAAISSFNFNTEINVLLDVLFGLYDEGMTLEAAMSTEEDSNMLETLLPSIITYIRDEAQKTKLLSSNILYSFLDYNLSSIPMLEMPEVIYETEGMYEGWIKKTELSNLLSVIDGLLTEMESHDMGIQDLLGGMESMNDFFPVIKGYASSEENRDTLLSSDIIYKTIDDLIQGIDLITIPENAVVTDVNSPYFEWTDRIELKKILEAIVIMNVDVPQEGEQMNLDAITGEQINDVILVESKVMTRLLTTYIKDANIFDIPEVAYETNEALDLKQTELEALGNLLVDLNLTLGDLIGGGAGNLLDSYYVSDLTSLDYSQSYLIKGFITHGIKTGIGTPHTLALDTTYPEVLSNTEIGELFNILNALDTIPSMTVQGLMDTLDPTVLTYEQTSDIINSGDSIVIRSLFSDNLLGTQIISDLTLQDVAYHDNNGTYVYDLISYNEMKKLVDALANLFEPTDVVVDSVTNLDTDTLTIHNMMLMHQETSSIIRTLMSDSIIGFATPQRISDDAYDLMAPGDLTYVELTNFLNAIAVLDSTYNDGDLNNDLPVTDLVDTLAGTVGQLKLGQMQSMHQEGSLIMQKFMSEGIITAVQRPNVRDDAFSDLTMEMVDHSEITKLLLSLNDIALSMHANDQNLADDETITNVVSNISTNLETALIRTIATRESIIVYRKVTNAINSSLPVAIPTLALQNHAYTGDDITSTELVNLTYALEDFGFTNIDTSLVDSGASDLLNVKDALTRNSYIIDRMISDAVTTAGLDTVESHTGMEDPLIDIQKDELTNLVDAFIAFGISDINNATSTSMATLYASAQAMNETEFNAYIDFVEPYDPLTEDLGLTIVKDFLIAKLDNQIPDPFNFPNNISVTNRQELHDLIYP</sequence>
<evidence type="ECO:0000313" key="2">
    <source>
        <dbReference type="EMBL" id="TRY00095.1"/>
    </source>
</evidence>
<gene>
    <name evidence="2" type="ORF">FNV44_03355</name>
</gene>
<name>A0A553IIQ9_ACHLA</name>
<evidence type="ECO:0000313" key="3">
    <source>
        <dbReference type="Proteomes" id="UP000315938"/>
    </source>
</evidence>